<dbReference type="Proteomes" id="UP000451354">
    <property type="component" value="Plasmid pCPRO01"/>
</dbReference>
<evidence type="ECO:0000256" key="2">
    <source>
        <dbReference type="SAM" id="Phobius"/>
    </source>
</evidence>
<keyword evidence="3" id="KW-0614">Plasmid</keyword>
<evidence type="ECO:0000256" key="1">
    <source>
        <dbReference type="SAM" id="MobiDB-lite"/>
    </source>
</evidence>
<proteinExistence type="predicted"/>
<feature type="transmembrane region" description="Helical" evidence="2">
    <location>
        <begin position="6"/>
        <end position="25"/>
    </location>
</feature>
<dbReference type="AlphaFoldDB" id="A0A6M5UL14"/>
<accession>A0A6M5UL14</accession>
<gene>
    <name evidence="3" type="ORF">FIC82_020055</name>
</gene>
<feature type="region of interest" description="Disordered" evidence="1">
    <location>
        <begin position="169"/>
        <end position="194"/>
    </location>
</feature>
<evidence type="ECO:0000313" key="4">
    <source>
        <dbReference type="Proteomes" id="UP000451354"/>
    </source>
</evidence>
<keyword evidence="2" id="KW-0472">Membrane</keyword>
<geneLocation type="plasmid" evidence="3 4">
    <name>pCPRO01</name>
</geneLocation>
<dbReference type="KEGG" id="cprt:FIC82_020055"/>
<reference evidence="4" key="1">
    <citation type="journal article" date="2022" name="Int. J. Syst. Evol. Microbiol.">
        <title>Cellulosimicrobium protaetiae sp. nov., isolated from the gut of the larva of Protaetia brevitarsis seulensis.</title>
        <authorList>
            <person name="Le Han H."/>
            <person name="Nguyen T.T.H."/>
            <person name="Li Z."/>
            <person name="Shin N.R."/>
            <person name="Kim S.G."/>
        </authorList>
    </citation>
    <scope>NUCLEOTIDE SEQUENCE [LARGE SCALE GENOMIC DNA]</scope>
    <source>
        <strain evidence="4">BI34</strain>
    </source>
</reference>
<dbReference type="EMBL" id="CP052758">
    <property type="protein sequence ID" value="QJW38684.1"/>
    <property type="molecule type" value="Genomic_DNA"/>
</dbReference>
<dbReference type="RefSeq" id="WP_154800630.1">
    <property type="nucleotide sequence ID" value="NZ_CP052758.1"/>
</dbReference>
<protein>
    <submittedName>
        <fullName evidence="3">Uncharacterized protein</fullName>
    </submittedName>
</protein>
<keyword evidence="2" id="KW-1133">Transmembrane helix</keyword>
<evidence type="ECO:0000313" key="3">
    <source>
        <dbReference type="EMBL" id="QJW38684.1"/>
    </source>
</evidence>
<keyword evidence="2" id="KW-0812">Transmembrane</keyword>
<organism evidence="3 4">
    <name type="scientific">Cellulosimicrobium protaetiae</name>
    <dbReference type="NCBI Taxonomy" id="2587808"/>
    <lineage>
        <taxon>Bacteria</taxon>
        <taxon>Bacillati</taxon>
        <taxon>Actinomycetota</taxon>
        <taxon>Actinomycetes</taxon>
        <taxon>Micrococcales</taxon>
        <taxon>Promicromonosporaceae</taxon>
        <taxon>Cellulosimicrobium</taxon>
    </lineage>
</organism>
<keyword evidence="4" id="KW-1185">Reference proteome</keyword>
<sequence>MDSILLTLAADVVAVLIALFALFRWRVRRRRVDVRLHPLTHYGPDGRERHEVAVQIITGDEPVLIEGVGVEFVGRDLKNEVWSAARALEGEVPNGWPDPFPDSRDGARVDSYSARTFRLGEVTVRQGLISLDGTVELRPTALLWRPSTARPRPAWMYKWSKRRAKRAGLAGPVRVSPSLPGTDPRGILGPVSRG</sequence>
<name>A0A6M5UL14_9MICO</name>